<feature type="coiled-coil region" evidence="6">
    <location>
        <begin position="342"/>
        <end position="369"/>
    </location>
</feature>
<comment type="subcellular location">
    <subcellularLocation>
        <location evidence="2">Cell membrane</location>
    </subcellularLocation>
    <subcellularLocation>
        <location evidence="1">Membrane</location>
        <topology evidence="1">Single-pass membrane protein</topology>
    </subcellularLocation>
</comment>
<dbReference type="RefSeq" id="WP_284363120.1">
    <property type="nucleotide sequence ID" value="NZ_BSNI01000002.1"/>
</dbReference>
<gene>
    <name evidence="10" type="ORF">GCM10007879_14180</name>
</gene>
<evidence type="ECO:0000313" key="11">
    <source>
        <dbReference type="Proteomes" id="UP001161405"/>
    </source>
</evidence>
<dbReference type="InterPro" id="IPR031905">
    <property type="entry name" value="Flotillin_C"/>
</dbReference>
<organism evidence="10 11">
    <name type="scientific">Maritalea porphyrae</name>
    <dbReference type="NCBI Taxonomy" id="880732"/>
    <lineage>
        <taxon>Bacteria</taxon>
        <taxon>Pseudomonadati</taxon>
        <taxon>Pseudomonadota</taxon>
        <taxon>Alphaproteobacteria</taxon>
        <taxon>Hyphomicrobiales</taxon>
        <taxon>Devosiaceae</taxon>
        <taxon>Maritalea</taxon>
    </lineage>
</organism>
<comment type="caution">
    <text evidence="10">The sequence shown here is derived from an EMBL/GenBank/DDBJ whole genome shotgun (WGS) entry which is preliminary data.</text>
</comment>
<evidence type="ECO:0000256" key="4">
    <source>
        <dbReference type="ARBA" id="ARBA00022475"/>
    </source>
</evidence>
<feature type="domain" description="Band 7" evidence="9">
    <location>
        <begin position="28"/>
        <end position="197"/>
    </location>
</feature>
<dbReference type="PANTHER" id="PTHR13806">
    <property type="entry name" value="FLOTILLIN-RELATED"/>
    <property type="match status" value="1"/>
</dbReference>
<evidence type="ECO:0000256" key="7">
    <source>
        <dbReference type="SAM" id="MobiDB-lite"/>
    </source>
</evidence>
<feature type="region of interest" description="Disordered" evidence="7">
    <location>
        <begin position="574"/>
        <end position="607"/>
    </location>
</feature>
<dbReference type="Pfam" id="PF01145">
    <property type="entry name" value="Band_7"/>
    <property type="match status" value="1"/>
</dbReference>
<dbReference type="Pfam" id="PF15975">
    <property type="entry name" value="Flot"/>
    <property type="match status" value="1"/>
</dbReference>
<keyword evidence="8" id="KW-0812">Transmembrane</keyword>
<sequence>MFNIGLINILISAGIIVVALLTIGIIFSRLYQRASKEISFVRTGFGGQKVIMNGGALVFPVLHEIIAVNMNTLRLPVQRAEDQALITRDRMRVDVVAEFYVRVQPTVESIANAAQTLGSRTMRPDELRVLVEGKFVDALRSVAAEMSMEELHEQRVDFVQKVQQVVSEDLLKNGLELESVSLTGLDQTGMDYFNPNNAFDAEGLTRLTEEIESRKKIRNDIEQDTAVQIQNKNLEASRQKFELSKEEEYARLQQEREIEVRRAQQAAEIATEQAQKQKDAERARIEAQQQIKQAEIVSERAIEEERIQKERLIETQDIDKQKTVEIASQDRQIAIAEKSKEQSVAEALADEARAKAAEAEERVATARQREIAERQKQIELIEAAKEAERDAISLKVVAEAQKVAAADNAEAIREEARGEADRITITANADAEAEKVKAAASEIRYAVEASGNRALNEAANLLSDEQISMRVKLQLIENLEQIIRESAKPMEAIEGIKIVQVGGLMGNGEASGAETGVPANGGNLADQVVNSALRYRAQAPLLDSLLKEVGLEGGDINGLTNVVDELVSKTKGNASIEAELPTPAPEVIASSKTQKPNGATKSPKKNG</sequence>
<evidence type="ECO:0000256" key="5">
    <source>
        <dbReference type="ARBA" id="ARBA00023136"/>
    </source>
</evidence>
<dbReference type="SMART" id="SM00244">
    <property type="entry name" value="PHB"/>
    <property type="match status" value="1"/>
</dbReference>
<dbReference type="InterPro" id="IPR027705">
    <property type="entry name" value="Flotillin_fam"/>
</dbReference>
<feature type="transmembrane region" description="Helical" evidence="8">
    <location>
        <begin position="6"/>
        <end position="27"/>
    </location>
</feature>
<dbReference type="Gene3D" id="3.30.479.30">
    <property type="entry name" value="Band 7 domain"/>
    <property type="match status" value="1"/>
</dbReference>
<evidence type="ECO:0000313" key="10">
    <source>
        <dbReference type="EMBL" id="GLQ17169.1"/>
    </source>
</evidence>
<evidence type="ECO:0000256" key="3">
    <source>
        <dbReference type="ARBA" id="ARBA00007161"/>
    </source>
</evidence>
<evidence type="ECO:0000256" key="8">
    <source>
        <dbReference type="SAM" id="Phobius"/>
    </source>
</evidence>
<dbReference type="PANTHER" id="PTHR13806:SF31">
    <property type="entry name" value="FLOTILLIN-LIKE PROTEIN 1-RELATED"/>
    <property type="match status" value="1"/>
</dbReference>
<feature type="coiled-coil region" evidence="6">
    <location>
        <begin position="260"/>
        <end position="304"/>
    </location>
</feature>
<evidence type="ECO:0000256" key="6">
    <source>
        <dbReference type="SAM" id="Coils"/>
    </source>
</evidence>
<dbReference type="CDD" id="cd03399">
    <property type="entry name" value="SPFH_flotillin"/>
    <property type="match status" value="1"/>
</dbReference>
<keyword evidence="5 8" id="KW-0472">Membrane</keyword>
<keyword evidence="4" id="KW-1003">Cell membrane</keyword>
<dbReference type="InterPro" id="IPR036013">
    <property type="entry name" value="Band_7/SPFH_dom_sf"/>
</dbReference>
<evidence type="ECO:0000256" key="1">
    <source>
        <dbReference type="ARBA" id="ARBA00004167"/>
    </source>
</evidence>
<evidence type="ECO:0000256" key="2">
    <source>
        <dbReference type="ARBA" id="ARBA00004236"/>
    </source>
</evidence>
<feature type="compositionally biased region" description="Polar residues" evidence="7">
    <location>
        <begin position="590"/>
        <end position="600"/>
    </location>
</feature>
<reference evidence="10" key="1">
    <citation type="journal article" date="2014" name="Int. J. Syst. Evol. Microbiol.">
        <title>Complete genome of a new Firmicutes species belonging to the dominant human colonic microbiota ('Ruminococcus bicirculans') reveals two chromosomes and a selective capacity to utilize plant glucans.</title>
        <authorList>
            <consortium name="NISC Comparative Sequencing Program"/>
            <person name="Wegmann U."/>
            <person name="Louis P."/>
            <person name="Goesmann A."/>
            <person name="Henrissat B."/>
            <person name="Duncan S.H."/>
            <person name="Flint H.J."/>
        </authorList>
    </citation>
    <scope>NUCLEOTIDE SEQUENCE</scope>
    <source>
        <strain evidence="10">NBRC 107169</strain>
    </source>
</reference>
<reference evidence="10" key="2">
    <citation type="submission" date="2023-01" db="EMBL/GenBank/DDBJ databases">
        <title>Draft genome sequence of Maritalea porphyrae strain NBRC 107169.</title>
        <authorList>
            <person name="Sun Q."/>
            <person name="Mori K."/>
        </authorList>
    </citation>
    <scope>NUCLEOTIDE SEQUENCE</scope>
    <source>
        <strain evidence="10">NBRC 107169</strain>
    </source>
</reference>
<keyword evidence="8" id="KW-1133">Transmembrane helix</keyword>
<dbReference type="Proteomes" id="UP001161405">
    <property type="component" value="Unassembled WGS sequence"/>
</dbReference>
<dbReference type="EMBL" id="BSNI01000002">
    <property type="protein sequence ID" value="GLQ17169.1"/>
    <property type="molecule type" value="Genomic_DNA"/>
</dbReference>
<evidence type="ECO:0000259" key="9">
    <source>
        <dbReference type="SMART" id="SM00244"/>
    </source>
</evidence>
<keyword evidence="11" id="KW-1185">Reference proteome</keyword>
<proteinExistence type="inferred from homology"/>
<dbReference type="InterPro" id="IPR001107">
    <property type="entry name" value="Band_7"/>
</dbReference>
<keyword evidence="6" id="KW-0175">Coiled coil</keyword>
<accession>A0ABQ5UQL3</accession>
<comment type="similarity">
    <text evidence="3">Belongs to the band 7/mec-2 family. Flotillin subfamily.</text>
</comment>
<dbReference type="SUPFAM" id="SSF117892">
    <property type="entry name" value="Band 7/SPFH domain"/>
    <property type="match status" value="1"/>
</dbReference>
<protein>
    <submittedName>
        <fullName evidence="10">Flotillin family protein</fullName>
    </submittedName>
</protein>
<name>A0ABQ5UQL3_9HYPH</name>